<gene>
    <name evidence="2" type="ORF">PCON_11697</name>
</gene>
<feature type="compositionally biased region" description="Polar residues" evidence="1">
    <location>
        <begin position="113"/>
        <end position="123"/>
    </location>
</feature>
<dbReference type="Proteomes" id="UP000018144">
    <property type="component" value="Unassembled WGS sequence"/>
</dbReference>
<feature type="compositionally biased region" description="Basic and acidic residues" evidence="1">
    <location>
        <begin position="1"/>
        <end position="10"/>
    </location>
</feature>
<proteinExistence type="predicted"/>
<sequence>MEEGDRERPSSTRQPGENPYSQSSYNTIQYPTDYPQDLQSRQQPFPTYSSDLNYSTPGQPGNQPYAPMQSYPPRQNAAIEVLSSQFSGSTPYYVTGDSSTPVGASPASHHHQTPSQFSSPAYSHYNSPASVRIPPHAYTASIPELAQPAVAEPTTEDSDYAAQNQTAALDEAYAQYQTAIKRTFQNMRDGRLRDAGDSLLQLSEWLLTNAVELGLVRDEQELYGDRTRLWNEFNTCWLSVLNKEKEMLREYVATGREPQAPQDFLREEFLEKMGRDLVRLCDNMEGHGLVDYQMGVWEEEIIEAIQECLDLLEGNSANRPEGASTSSQHIKAT</sequence>
<evidence type="ECO:0000313" key="2">
    <source>
        <dbReference type="EMBL" id="CCX12103.1"/>
    </source>
</evidence>
<feature type="compositionally biased region" description="Polar residues" evidence="1">
    <location>
        <begin position="37"/>
        <end position="62"/>
    </location>
</feature>
<reference evidence="2 3" key="1">
    <citation type="journal article" date="2013" name="PLoS Genet.">
        <title>The genome and development-dependent transcriptomes of Pyronema confluens: a window into fungal evolution.</title>
        <authorList>
            <person name="Traeger S."/>
            <person name="Altegoer F."/>
            <person name="Freitag M."/>
            <person name="Gabaldon T."/>
            <person name="Kempken F."/>
            <person name="Kumar A."/>
            <person name="Marcet-Houben M."/>
            <person name="Poggeler S."/>
            <person name="Stajich J.E."/>
            <person name="Nowrousian M."/>
        </authorList>
    </citation>
    <scope>NUCLEOTIDE SEQUENCE [LARGE SCALE GENOMIC DNA]</scope>
    <source>
        <strain evidence="3">CBS 100304</strain>
        <tissue evidence="2">Vegetative mycelium</tissue>
    </source>
</reference>
<accession>U4LCF8</accession>
<dbReference type="eggNOG" id="ENOG502S0NF">
    <property type="taxonomic scope" value="Eukaryota"/>
</dbReference>
<feature type="compositionally biased region" description="Polar residues" evidence="1">
    <location>
        <begin position="11"/>
        <end position="30"/>
    </location>
</feature>
<keyword evidence="3" id="KW-1185">Reference proteome</keyword>
<feature type="region of interest" description="Disordered" evidence="1">
    <location>
        <begin position="97"/>
        <end position="123"/>
    </location>
</feature>
<dbReference type="AlphaFoldDB" id="U4LCF8"/>
<evidence type="ECO:0000313" key="3">
    <source>
        <dbReference type="Proteomes" id="UP000018144"/>
    </source>
</evidence>
<name>U4LCF8_PYROM</name>
<dbReference type="EMBL" id="HF935675">
    <property type="protein sequence ID" value="CCX12103.1"/>
    <property type="molecule type" value="Genomic_DNA"/>
</dbReference>
<protein>
    <submittedName>
        <fullName evidence="2">Uncharacterized protein</fullName>
    </submittedName>
</protein>
<evidence type="ECO:0000256" key="1">
    <source>
        <dbReference type="SAM" id="MobiDB-lite"/>
    </source>
</evidence>
<feature type="region of interest" description="Disordered" evidence="1">
    <location>
        <begin position="1"/>
        <end position="71"/>
    </location>
</feature>
<organism evidence="2 3">
    <name type="scientific">Pyronema omphalodes (strain CBS 100304)</name>
    <name type="common">Pyronema confluens</name>
    <dbReference type="NCBI Taxonomy" id="1076935"/>
    <lineage>
        <taxon>Eukaryota</taxon>
        <taxon>Fungi</taxon>
        <taxon>Dikarya</taxon>
        <taxon>Ascomycota</taxon>
        <taxon>Pezizomycotina</taxon>
        <taxon>Pezizomycetes</taxon>
        <taxon>Pezizales</taxon>
        <taxon>Pyronemataceae</taxon>
        <taxon>Pyronema</taxon>
    </lineage>
</organism>
<dbReference type="OrthoDB" id="5552418at2759"/>